<dbReference type="RefSeq" id="WP_116347891.1">
    <property type="nucleotide sequence ID" value="NZ_NFZW01000010.1"/>
</dbReference>
<keyword evidence="2" id="KW-1185">Reference proteome</keyword>
<protein>
    <submittedName>
        <fullName evidence="1">Uncharacterized protein</fullName>
    </submittedName>
</protein>
<dbReference type="AlphaFoldDB" id="A0A3E0WVZ2"/>
<reference evidence="2" key="1">
    <citation type="submission" date="2017-05" db="EMBL/GenBank/DDBJ databases">
        <authorList>
            <person name="Sharma S."/>
            <person name="Sidhu C."/>
            <person name="Pinnaka A.K."/>
        </authorList>
    </citation>
    <scope>NUCLEOTIDE SEQUENCE [LARGE SCALE GENOMIC DNA]</scope>
    <source>
        <strain evidence="2">AK93</strain>
    </source>
</reference>
<evidence type="ECO:0000313" key="2">
    <source>
        <dbReference type="Proteomes" id="UP000256763"/>
    </source>
</evidence>
<name>A0A3E0WVZ2_9GAMM</name>
<dbReference type="InterPro" id="IPR029058">
    <property type="entry name" value="AB_hydrolase_fold"/>
</dbReference>
<comment type="caution">
    <text evidence="1">The sequence shown here is derived from an EMBL/GenBank/DDBJ whole genome shotgun (WGS) entry which is preliminary data.</text>
</comment>
<organism evidence="1 2">
    <name type="scientific">Alkalilimnicola ehrlichii</name>
    <dbReference type="NCBI Taxonomy" id="351052"/>
    <lineage>
        <taxon>Bacteria</taxon>
        <taxon>Pseudomonadati</taxon>
        <taxon>Pseudomonadota</taxon>
        <taxon>Gammaproteobacteria</taxon>
        <taxon>Chromatiales</taxon>
        <taxon>Ectothiorhodospiraceae</taxon>
        <taxon>Alkalilimnicola</taxon>
    </lineage>
</organism>
<accession>A0A3E0WVZ2</accession>
<proteinExistence type="predicted"/>
<dbReference type="Gene3D" id="3.40.50.1820">
    <property type="entry name" value="alpha/beta hydrolase"/>
    <property type="match status" value="1"/>
</dbReference>
<dbReference type="Proteomes" id="UP000256763">
    <property type="component" value="Unassembled WGS sequence"/>
</dbReference>
<dbReference type="EMBL" id="NFZW01000010">
    <property type="protein sequence ID" value="RFA36097.1"/>
    <property type="molecule type" value="Genomic_DNA"/>
</dbReference>
<sequence length="285" mass="32383">MYIALSFLVLLTGGLLGLREWLLRHEVPQRYREPFDGVMYPVGNAVVAVRDCESPRATVIGMHGFCENFSYFTDLYNDPDVQLILVNSGDYHVPLDQPHYVDASWAETPDAPVGSIEYDAEVLIQALAHLPKSQRIRVHGHSRGGAVVLEAASRRPDLFADVEAILEAPVLPQAAPKKGLPPGTFLLLPFFVPLWRKQPISARNRALWGPVDTPRKRAQIESLPFNPKRTRTLSTNLRLIGEWMRQRDYGIYQHLQRGVILIPEKDKVLSRYLMQKAPSRRLFWS</sequence>
<evidence type="ECO:0000313" key="1">
    <source>
        <dbReference type="EMBL" id="RFA36097.1"/>
    </source>
</evidence>
<gene>
    <name evidence="1" type="ORF">CAL65_11620</name>
</gene>
<dbReference type="SUPFAM" id="SSF53474">
    <property type="entry name" value="alpha/beta-Hydrolases"/>
    <property type="match status" value="1"/>
</dbReference>